<sequence length="145" mass="16248">MMMTSEWVEILDEVDELNAMIEASQLTKNLREARKAVYQDEQLVAQIQAFQYSKLQYEEVQRFGKYHPDYHRVTKEIRQQKRALDLHDAVANLRIAERDFQQMLDEIGVLLATTVSSAVKVDTDTLLASSCGTGCGTGGGCACSA</sequence>
<dbReference type="AlphaFoldDB" id="A0A921NDU4"/>
<accession>A0A921NDU4</accession>
<proteinExistence type="predicted"/>
<dbReference type="InterPro" id="IPR010368">
    <property type="entry name" value="Com_YlbF"/>
</dbReference>
<dbReference type="SUPFAM" id="SSF158622">
    <property type="entry name" value="YheA/YmcA-like"/>
    <property type="match status" value="1"/>
</dbReference>
<dbReference type="Pfam" id="PF06133">
    <property type="entry name" value="Com_YlbF"/>
    <property type="match status" value="1"/>
</dbReference>
<dbReference type="InterPro" id="IPR023378">
    <property type="entry name" value="YheA/YmcA-like_dom_sf"/>
</dbReference>
<name>A0A921NDU4_9BACL</name>
<dbReference type="Gene3D" id="1.20.1500.10">
    <property type="entry name" value="YheA/YmcA-like"/>
    <property type="match status" value="1"/>
</dbReference>
<organism evidence="1 2">
    <name type="scientific">Metalysinibacillus jejuensis</name>
    <dbReference type="NCBI Taxonomy" id="914327"/>
    <lineage>
        <taxon>Bacteria</taxon>
        <taxon>Bacillati</taxon>
        <taxon>Bacillota</taxon>
        <taxon>Bacilli</taxon>
        <taxon>Bacillales</taxon>
        <taxon>Caryophanaceae</taxon>
        <taxon>Metalysinibacillus</taxon>
    </lineage>
</organism>
<gene>
    <name evidence="1" type="ORF">K8V30_09005</name>
</gene>
<dbReference type="InterPro" id="IPR052767">
    <property type="entry name" value="Bact_com_dev_regulator"/>
</dbReference>
<dbReference type="PANTHER" id="PTHR38448">
    <property type="entry name" value="REGULATORY PROTEIN YLBF-RELATED"/>
    <property type="match status" value="1"/>
</dbReference>
<protein>
    <submittedName>
        <fullName evidence="1">YlbF family regulator</fullName>
    </submittedName>
</protein>
<comment type="caution">
    <text evidence="1">The sequence shown here is derived from an EMBL/GenBank/DDBJ whole genome shotgun (WGS) entry which is preliminary data.</text>
</comment>
<reference evidence="1" key="1">
    <citation type="journal article" date="2021" name="PeerJ">
        <title>Extensive microbial diversity within the chicken gut microbiome revealed by metagenomics and culture.</title>
        <authorList>
            <person name="Gilroy R."/>
            <person name="Ravi A."/>
            <person name="Getino M."/>
            <person name="Pursley I."/>
            <person name="Horton D.L."/>
            <person name="Alikhan N.F."/>
            <person name="Baker D."/>
            <person name="Gharbi K."/>
            <person name="Hall N."/>
            <person name="Watson M."/>
            <person name="Adriaenssens E.M."/>
            <person name="Foster-Nyarko E."/>
            <person name="Jarju S."/>
            <person name="Secka A."/>
            <person name="Antonio M."/>
            <person name="Oren A."/>
            <person name="Chaudhuri R.R."/>
            <person name="La Ragione R."/>
            <person name="Hildebrand F."/>
            <person name="Pallen M.J."/>
        </authorList>
    </citation>
    <scope>NUCLEOTIDE SEQUENCE</scope>
    <source>
        <strain evidence="1">CHK160-4876</strain>
    </source>
</reference>
<dbReference type="RefSeq" id="WP_108305685.1">
    <property type="nucleotide sequence ID" value="NZ_QAFW01000001.1"/>
</dbReference>
<evidence type="ECO:0000313" key="2">
    <source>
        <dbReference type="Proteomes" id="UP000700212"/>
    </source>
</evidence>
<evidence type="ECO:0000313" key="1">
    <source>
        <dbReference type="EMBL" id="HJH11804.1"/>
    </source>
</evidence>
<dbReference type="Proteomes" id="UP000700212">
    <property type="component" value="Unassembled WGS sequence"/>
</dbReference>
<dbReference type="PANTHER" id="PTHR38448:SF2">
    <property type="entry name" value="REGULATORY PROTEIN YLBF"/>
    <property type="match status" value="1"/>
</dbReference>
<reference evidence="1" key="2">
    <citation type="submission" date="2021-09" db="EMBL/GenBank/DDBJ databases">
        <authorList>
            <person name="Gilroy R."/>
        </authorList>
    </citation>
    <scope>NUCLEOTIDE SEQUENCE</scope>
    <source>
        <strain evidence="1">CHK160-4876</strain>
    </source>
</reference>
<dbReference type="EMBL" id="DYTV01000120">
    <property type="protein sequence ID" value="HJH11804.1"/>
    <property type="molecule type" value="Genomic_DNA"/>
</dbReference>
<dbReference type="OrthoDB" id="2157513at2"/>